<dbReference type="AlphaFoldDB" id="A0AAD5Y833"/>
<comment type="caution">
    <text evidence="1">The sequence shown here is derived from an EMBL/GenBank/DDBJ whole genome shotgun (WGS) entry which is preliminary data.</text>
</comment>
<dbReference type="Proteomes" id="UP001212997">
    <property type="component" value="Unassembled WGS sequence"/>
</dbReference>
<evidence type="ECO:0000313" key="1">
    <source>
        <dbReference type="EMBL" id="KAJ3475388.1"/>
    </source>
</evidence>
<organism evidence="1 2">
    <name type="scientific">Meripilus lineatus</name>
    <dbReference type="NCBI Taxonomy" id="2056292"/>
    <lineage>
        <taxon>Eukaryota</taxon>
        <taxon>Fungi</taxon>
        <taxon>Dikarya</taxon>
        <taxon>Basidiomycota</taxon>
        <taxon>Agaricomycotina</taxon>
        <taxon>Agaricomycetes</taxon>
        <taxon>Polyporales</taxon>
        <taxon>Meripilaceae</taxon>
        <taxon>Meripilus</taxon>
    </lineage>
</organism>
<proteinExistence type="predicted"/>
<gene>
    <name evidence="1" type="ORF">NLI96_g11870</name>
</gene>
<dbReference type="EMBL" id="JANAWD010000865">
    <property type="protein sequence ID" value="KAJ3475388.1"/>
    <property type="molecule type" value="Genomic_DNA"/>
</dbReference>
<reference evidence="1" key="1">
    <citation type="submission" date="2022-07" db="EMBL/GenBank/DDBJ databases">
        <title>Genome Sequence of Physisporinus lineatus.</title>
        <authorList>
            <person name="Buettner E."/>
        </authorList>
    </citation>
    <scope>NUCLEOTIDE SEQUENCE</scope>
    <source>
        <strain evidence="1">VT162</strain>
    </source>
</reference>
<name>A0AAD5Y833_9APHY</name>
<keyword evidence="2" id="KW-1185">Reference proteome</keyword>
<evidence type="ECO:0000313" key="2">
    <source>
        <dbReference type="Proteomes" id="UP001212997"/>
    </source>
</evidence>
<sequence length="71" mass="8036">MLSSFNGPKRIDDSSDDVSDVDVHFWPHMERIQGRAPLSRTSVSRDSSQGRGALGRLGHLELKMEVWWAAR</sequence>
<accession>A0AAD5Y833</accession>
<protein>
    <submittedName>
        <fullName evidence="1">Uncharacterized protein</fullName>
    </submittedName>
</protein>